<evidence type="ECO:0000313" key="2">
    <source>
        <dbReference type="EMBL" id="CAD8763506.1"/>
    </source>
</evidence>
<proteinExistence type="predicted"/>
<accession>A0A7S0ULC9</accession>
<gene>
    <name evidence="2" type="ORF">PDEL1432_LOCUS3546</name>
</gene>
<feature type="domain" description="SET" evidence="1">
    <location>
        <begin position="314"/>
        <end position="476"/>
    </location>
</feature>
<organism evidence="2">
    <name type="scientific">Pseudo-nitzschia delicatissima</name>
    <dbReference type="NCBI Taxonomy" id="44447"/>
    <lineage>
        <taxon>Eukaryota</taxon>
        <taxon>Sar</taxon>
        <taxon>Stramenopiles</taxon>
        <taxon>Ochrophyta</taxon>
        <taxon>Bacillariophyta</taxon>
        <taxon>Bacillariophyceae</taxon>
        <taxon>Bacillariophycidae</taxon>
        <taxon>Bacillariales</taxon>
        <taxon>Bacillariaceae</taxon>
        <taxon>Pseudo-nitzschia</taxon>
    </lineage>
</organism>
<dbReference type="Pfam" id="PF00856">
    <property type="entry name" value="SET"/>
    <property type="match status" value="1"/>
</dbReference>
<dbReference type="Gene3D" id="2.170.270.10">
    <property type="entry name" value="SET domain"/>
    <property type="match status" value="1"/>
</dbReference>
<evidence type="ECO:0000259" key="1">
    <source>
        <dbReference type="PROSITE" id="PS50280"/>
    </source>
</evidence>
<dbReference type="EMBL" id="HBFL01004935">
    <property type="protein sequence ID" value="CAD8763506.1"/>
    <property type="molecule type" value="Transcribed_RNA"/>
</dbReference>
<reference evidence="2" key="1">
    <citation type="submission" date="2021-01" db="EMBL/GenBank/DDBJ databases">
        <authorList>
            <person name="Corre E."/>
            <person name="Pelletier E."/>
            <person name="Niang G."/>
            <person name="Scheremetjew M."/>
            <person name="Finn R."/>
            <person name="Kale V."/>
            <person name="Holt S."/>
            <person name="Cochrane G."/>
            <person name="Meng A."/>
            <person name="Brown T."/>
            <person name="Cohen L."/>
        </authorList>
    </citation>
    <scope>NUCLEOTIDE SEQUENCE</scope>
    <source>
        <strain evidence="2">UNC1205</strain>
    </source>
</reference>
<protein>
    <recommendedName>
        <fullName evidence="1">SET domain-containing protein</fullName>
    </recommendedName>
</protein>
<dbReference type="AlphaFoldDB" id="A0A7S0ULC9"/>
<dbReference type="PROSITE" id="PS50280">
    <property type="entry name" value="SET"/>
    <property type="match status" value="1"/>
</dbReference>
<dbReference type="InterPro" id="IPR046341">
    <property type="entry name" value="SET_dom_sf"/>
</dbReference>
<dbReference type="SUPFAM" id="SSF82199">
    <property type="entry name" value="SET domain"/>
    <property type="match status" value="1"/>
</dbReference>
<name>A0A7S0ULC9_9STRA</name>
<sequence length="662" mass="74896">MRIQTLLATSIAATTIHNAKADRQISPDLKKEETNDSCGLYMATSSTSMAGAHKWGVYAGKDYEDKVPVGFGDLAIHFFDLLGNQIWYNRETGEIADDLDENYLANIVDWFEQYVWVPQSSGGQFEIKNQDMGAKIVTVVPGTGVIGGFNPKLTNTDWNHSSAYHRDAWNEFPEEAHPGRGAYTNYYNLELTSTEVIPAGREIFMEFGVNWSDEDKEKETLTKKDYDRVDQTVEKMIQFFEKHDGKLDASAKQKVYDFLKEDVMEAAAGSDKVGKIRRILPSDPSQLQQLLDDGGALSATAPGSVRPLEWLEENGLCMDNIKPGPSTIPYAGRGAFANRAIPKDGLVAPVPLIIIADETVLDMHRLTSLEIEDEDMTMMVRDSNEKIGIQLFMNYCWGHPKSTMLFFPAGAVVGYINHAPSKDKVNAKMIWSEHAENRLDVLEEKIDGFLDVGSLVVEIVATREIKEGEEIFIDYGDEWQDAWDKHVEQWNKDKEDSWPMRALDFNQYHKEYPFRTVDDEPYPDNVMVKCFLMVKKPSGEGVERDAEGRKIRIWSEADSGKSNLISNNLFDCTILSHRDTANEDYYDVLWDSGKSETIVKDVPHKAIVLLDAPEEGDQHIWNSFRHYVSMGDIFPEAWKDLGVDEEELMTPEQALYNEGGEL</sequence>
<dbReference type="InterPro" id="IPR001214">
    <property type="entry name" value="SET_dom"/>
</dbReference>